<dbReference type="PANTHER" id="PTHR43249:SF1">
    <property type="entry name" value="D-GLUCOSIDE 3-DEHYDROGENASE"/>
    <property type="match status" value="1"/>
</dbReference>
<dbReference type="SUPFAM" id="SSF51735">
    <property type="entry name" value="NAD(P)-binding Rossmann-fold domains"/>
    <property type="match status" value="1"/>
</dbReference>
<proteinExistence type="predicted"/>
<dbReference type="GO" id="GO:0000166">
    <property type="term" value="F:nucleotide binding"/>
    <property type="evidence" value="ECO:0007669"/>
    <property type="project" value="InterPro"/>
</dbReference>
<dbReference type="OrthoDB" id="10250282at2759"/>
<dbReference type="Gene3D" id="3.40.50.720">
    <property type="entry name" value="NAD(P)-binding Rossmann-like Domain"/>
    <property type="match status" value="1"/>
</dbReference>
<organism evidence="3">
    <name type="scientific">Amphimedon queenslandica</name>
    <name type="common">Sponge</name>
    <dbReference type="NCBI Taxonomy" id="400682"/>
    <lineage>
        <taxon>Eukaryota</taxon>
        <taxon>Metazoa</taxon>
        <taxon>Porifera</taxon>
        <taxon>Demospongiae</taxon>
        <taxon>Heteroscleromorpha</taxon>
        <taxon>Haplosclerida</taxon>
        <taxon>Niphatidae</taxon>
        <taxon>Amphimedon</taxon>
    </lineage>
</organism>
<dbReference type="STRING" id="400682.A0A1X7VGL7"/>
<evidence type="ECO:0000313" key="4">
    <source>
        <dbReference type="Proteomes" id="UP000007879"/>
    </source>
</evidence>
<dbReference type="InterPro" id="IPR052515">
    <property type="entry name" value="Gfo/Idh/MocA_Oxidoreductase"/>
</dbReference>
<name>A0A1X7VGL7_AMPQE</name>
<dbReference type="OMA" id="WKYDSGA"/>
<gene>
    <name evidence="3" type="primary">100632738</name>
</gene>
<evidence type="ECO:0000259" key="1">
    <source>
        <dbReference type="Pfam" id="PF01408"/>
    </source>
</evidence>
<dbReference type="InterPro" id="IPR000683">
    <property type="entry name" value="Gfo/Idh/MocA-like_OxRdtase_N"/>
</dbReference>
<dbReference type="KEGG" id="aqu:100632738"/>
<dbReference type="eggNOG" id="ENOG502QUVQ">
    <property type="taxonomic scope" value="Eukaryota"/>
</dbReference>
<keyword evidence="4" id="KW-1185">Reference proteome</keyword>
<sequence>MAAAPTVDICFVGSGVVNFGGTENPWNHSIRLEKLGGIRVVAIIDPLTDKADEILQEKLAGSSSHLYKGCKVYGDIATALKENNNIKAAFIGVPPIHHGSFSEGNDVELQLLNGGINLFVEKPVSVIPPEQFNEYVSAVTKTAADKDCVVSVGYMFRYHPAIIRIKEEIKKYGRPLVALNARYSCTCSNLKKVFWWNAALSGGPIIEQATHFCDLVRYIGGEVELDSVKGYNVPFSANPTDTGFLTSIPKVVLDADIPEDKMAPCATQCVWRFKNGGIGTLTHTLLLHDHQYETGIDMWCDGLYISLLNPYLPQCTLKIRKSGSIEESVETFPGVDTYFEEISAFMRAVSSKSEYGLIRSTYEDAAKTYELSWAIRRATTQQK</sequence>
<reference evidence="3" key="2">
    <citation type="submission" date="2017-05" db="UniProtKB">
        <authorList>
            <consortium name="EnsemblMetazoa"/>
        </authorList>
    </citation>
    <scope>IDENTIFICATION</scope>
</reference>
<dbReference type="Pfam" id="PF08635">
    <property type="entry name" value="ox_reductase_C"/>
    <property type="match status" value="1"/>
</dbReference>
<reference evidence="4" key="1">
    <citation type="journal article" date="2010" name="Nature">
        <title>The Amphimedon queenslandica genome and the evolution of animal complexity.</title>
        <authorList>
            <person name="Srivastava M."/>
            <person name="Simakov O."/>
            <person name="Chapman J."/>
            <person name="Fahey B."/>
            <person name="Gauthier M.E."/>
            <person name="Mitros T."/>
            <person name="Richards G.S."/>
            <person name="Conaco C."/>
            <person name="Dacre M."/>
            <person name="Hellsten U."/>
            <person name="Larroux C."/>
            <person name="Putnam N.H."/>
            <person name="Stanke M."/>
            <person name="Adamska M."/>
            <person name="Darling A."/>
            <person name="Degnan S.M."/>
            <person name="Oakley T.H."/>
            <person name="Plachetzki D.C."/>
            <person name="Zhai Y."/>
            <person name="Adamski M."/>
            <person name="Calcino A."/>
            <person name="Cummins S.F."/>
            <person name="Goodstein D.M."/>
            <person name="Harris C."/>
            <person name="Jackson D.J."/>
            <person name="Leys S.P."/>
            <person name="Shu S."/>
            <person name="Woodcroft B.J."/>
            <person name="Vervoort M."/>
            <person name="Kosik K.S."/>
            <person name="Manning G."/>
            <person name="Degnan B.M."/>
            <person name="Rokhsar D.S."/>
        </authorList>
    </citation>
    <scope>NUCLEOTIDE SEQUENCE [LARGE SCALE GENOMIC DNA]</scope>
</reference>
<dbReference type="InterPro" id="IPR013944">
    <property type="entry name" value="OxRdtase_put_C"/>
</dbReference>
<dbReference type="Proteomes" id="UP000007879">
    <property type="component" value="Unassembled WGS sequence"/>
</dbReference>
<feature type="domain" description="Oxidoreductase putative C-terminal" evidence="2">
    <location>
        <begin position="157"/>
        <end position="302"/>
    </location>
</feature>
<dbReference type="SUPFAM" id="SSF55347">
    <property type="entry name" value="Glyceraldehyde-3-phosphate dehydrogenase-like, C-terminal domain"/>
    <property type="match status" value="1"/>
</dbReference>
<evidence type="ECO:0000259" key="2">
    <source>
        <dbReference type="Pfam" id="PF08635"/>
    </source>
</evidence>
<dbReference type="EnsemblMetazoa" id="Aqu2.1.39103_001">
    <property type="protein sequence ID" value="Aqu2.1.39103_001"/>
    <property type="gene ID" value="Aqu2.1.39103"/>
</dbReference>
<evidence type="ECO:0008006" key="5">
    <source>
        <dbReference type="Google" id="ProtNLM"/>
    </source>
</evidence>
<accession>A0A1X7VGL7</accession>
<evidence type="ECO:0000313" key="3">
    <source>
        <dbReference type="EnsemblMetazoa" id="Aqu2.1.39103_001"/>
    </source>
</evidence>
<dbReference type="PANTHER" id="PTHR43249">
    <property type="entry name" value="UDP-N-ACETYL-2-AMINO-2-DEOXY-D-GLUCURONATE OXIDASE"/>
    <property type="match status" value="1"/>
</dbReference>
<dbReference type="EnsemblMetazoa" id="XM_003384294.3">
    <property type="protein sequence ID" value="XP_003384342.1"/>
    <property type="gene ID" value="LOC100632738"/>
</dbReference>
<dbReference type="InterPro" id="IPR036291">
    <property type="entry name" value="NAD(P)-bd_dom_sf"/>
</dbReference>
<dbReference type="AlphaFoldDB" id="A0A1X7VGL7"/>
<protein>
    <recommendedName>
        <fullName evidence="5">Gfo/Idh/MocA-like oxidoreductase N-terminal domain-containing protein</fullName>
    </recommendedName>
</protein>
<dbReference type="InParanoid" id="A0A1X7VGL7"/>
<dbReference type="Gene3D" id="3.30.360.10">
    <property type="entry name" value="Dihydrodipicolinate Reductase, domain 2"/>
    <property type="match status" value="1"/>
</dbReference>
<dbReference type="Pfam" id="PF01408">
    <property type="entry name" value="GFO_IDH_MocA"/>
    <property type="match status" value="1"/>
</dbReference>
<feature type="domain" description="Gfo/Idh/MocA-like oxidoreductase N-terminal" evidence="1">
    <location>
        <begin position="9"/>
        <end position="154"/>
    </location>
</feature>